<keyword evidence="3" id="KW-1185">Reference proteome</keyword>
<protein>
    <recommendedName>
        <fullName evidence="1">Sigma-54 factor interaction domain-containing protein</fullName>
    </recommendedName>
</protein>
<evidence type="ECO:0000259" key="1">
    <source>
        <dbReference type="Pfam" id="PF00158"/>
    </source>
</evidence>
<name>A0A5K7X3R6_9BACT</name>
<dbReference type="GO" id="GO:0006355">
    <property type="term" value="P:regulation of DNA-templated transcription"/>
    <property type="evidence" value="ECO:0007669"/>
    <property type="project" value="InterPro"/>
</dbReference>
<evidence type="ECO:0000313" key="2">
    <source>
        <dbReference type="EMBL" id="BBO30462.1"/>
    </source>
</evidence>
<dbReference type="Pfam" id="PF00158">
    <property type="entry name" value="Sigma54_activat"/>
    <property type="match status" value="1"/>
</dbReference>
<dbReference type="EMBL" id="AP021861">
    <property type="protein sequence ID" value="BBO30462.1"/>
    <property type="molecule type" value="Genomic_DNA"/>
</dbReference>
<dbReference type="KEGG" id="lpav:PLANPX_0074"/>
<dbReference type="AlphaFoldDB" id="A0A5K7X3R6"/>
<dbReference type="Gene3D" id="3.40.50.300">
    <property type="entry name" value="P-loop containing nucleotide triphosphate hydrolases"/>
    <property type="match status" value="1"/>
</dbReference>
<dbReference type="Proteomes" id="UP000326837">
    <property type="component" value="Chromosome"/>
</dbReference>
<accession>A0A5K7X3R6</accession>
<organism evidence="2 3">
    <name type="scientific">Lacipirellula parvula</name>
    <dbReference type="NCBI Taxonomy" id="2650471"/>
    <lineage>
        <taxon>Bacteria</taxon>
        <taxon>Pseudomonadati</taxon>
        <taxon>Planctomycetota</taxon>
        <taxon>Planctomycetia</taxon>
        <taxon>Pirellulales</taxon>
        <taxon>Lacipirellulaceae</taxon>
        <taxon>Lacipirellula</taxon>
    </lineage>
</organism>
<dbReference type="GO" id="GO:0005524">
    <property type="term" value="F:ATP binding"/>
    <property type="evidence" value="ECO:0007669"/>
    <property type="project" value="InterPro"/>
</dbReference>
<feature type="domain" description="Sigma-54 factor interaction" evidence="1">
    <location>
        <begin position="38"/>
        <end position="159"/>
    </location>
</feature>
<reference evidence="3" key="1">
    <citation type="submission" date="2019-10" db="EMBL/GenBank/DDBJ databases">
        <title>Lacipirellula parvula gen. nov., sp. nov., representing a lineage of planctomycetes widespread in freshwater anoxic habitats, and description of the family Lacipirellulaceae.</title>
        <authorList>
            <person name="Dedysh S.N."/>
            <person name="Kulichevskaya I.S."/>
            <person name="Beletsky A.V."/>
            <person name="Rakitin A.L."/>
            <person name="Mardanov A.V."/>
            <person name="Ivanova A.A."/>
            <person name="Saltykova V.X."/>
            <person name="Rijpstra W.I.C."/>
            <person name="Sinninghe Damste J.S."/>
            <person name="Ravin N.V."/>
        </authorList>
    </citation>
    <scope>NUCLEOTIDE SEQUENCE [LARGE SCALE GENOMIC DNA]</scope>
    <source>
        <strain evidence="3">PX69</strain>
    </source>
</reference>
<dbReference type="InterPro" id="IPR027417">
    <property type="entry name" value="P-loop_NTPase"/>
</dbReference>
<proteinExistence type="predicted"/>
<sequence>MESSRSRSCAIIDLKLRQVEAATRRFAVEFPPDDQELLAVLLIGPCAANKVDLARRLHGIGPRSPKPFVRIDCRHSAGVQFAALNGTIRSTRPIAGTDDPPRHFFRIANGGTLFFDHWLPDTRTTCAHLFAELNRSHSAPLAAADPFAIDVAVTIAVDARWTDRGDDECLMMHVPLSTLDEYLAYLNADAHAELLAAN</sequence>
<dbReference type="RefSeq" id="WP_152096800.1">
    <property type="nucleotide sequence ID" value="NZ_AP021861.1"/>
</dbReference>
<gene>
    <name evidence="2" type="ORF">PLANPX_0074</name>
</gene>
<evidence type="ECO:0000313" key="3">
    <source>
        <dbReference type="Proteomes" id="UP000326837"/>
    </source>
</evidence>
<dbReference type="InterPro" id="IPR002078">
    <property type="entry name" value="Sigma_54_int"/>
</dbReference>